<dbReference type="GO" id="GO:0016787">
    <property type="term" value="F:hydrolase activity"/>
    <property type="evidence" value="ECO:0007669"/>
    <property type="project" value="UniProtKB-KW"/>
</dbReference>
<evidence type="ECO:0000259" key="3">
    <source>
        <dbReference type="Pfam" id="PF00561"/>
    </source>
</evidence>
<dbReference type="Gene3D" id="3.40.50.1820">
    <property type="entry name" value="alpha/beta hydrolase"/>
    <property type="match status" value="1"/>
</dbReference>
<sequence>MTHLCCRSHQHAREVIMSRVAVYGVGLMLLLAFAGQALATEVNWPRMADSADGVPIAYEVQGSGEPTLVFIHGWSGDGRYWRGQLPHFAQRHRVVTVDLAGHGHSGQGREVYTLPAFGEDVKAVLDDLEVEQAILVGHSMGGPVSVEAARLMPERVIGIIGVDTFHDVAADVSEEQRDELLEPLQQDFAPAARQFVASMFIDSTDATLREWVVEDMAAAPPEVAISAMQEMLSRHADGEAAQQFAALTFPVMAINADLWPTDVDANRLLLPEFDAVIMEDSDHFLHMAKPAAFNRELERMIGTPP</sequence>
<name>A0A2A2ENI1_9GAMM</name>
<keyword evidence="5" id="KW-1185">Reference proteome</keyword>
<dbReference type="Pfam" id="PF00561">
    <property type="entry name" value="Abhydrolase_1"/>
    <property type="match status" value="1"/>
</dbReference>
<dbReference type="EMBL" id="NSKB01000020">
    <property type="protein sequence ID" value="PAU73935.1"/>
    <property type="molecule type" value="Genomic_DNA"/>
</dbReference>
<reference evidence="4 5" key="1">
    <citation type="submission" date="2017-08" db="EMBL/GenBank/DDBJ databases">
        <title>Halomonas alkalisoli sp. nov., isolated from saline alkaline soil.</title>
        <authorList>
            <person name="Wang D."/>
            <person name="Zhang G."/>
        </authorList>
    </citation>
    <scope>NUCLEOTIDE SEQUENCE [LARGE SCALE GENOMIC DNA]</scope>
    <source>
        <strain evidence="4 5">WRN001</strain>
    </source>
</reference>
<keyword evidence="2" id="KW-0812">Transmembrane</keyword>
<dbReference type="InterPro" id="IPR029058">
    <property type="entry name" value="AB_hydrolase_fold"/>
</dbReference>
<comment type="caution">
    <text evidence="4">The sequence shown here is derived from an EMBL/GenBank/DDBJ whole genome shotgun (WGS) entry which is preliminary data.</text>
</comment>
<organism evidence="4 5">
    <name type="scientific">Halomonas salipaludis</name>
    <dbReference type="NCBI Taxonomy" id="2032625"/>
    <lineage>
        <taxon>Bacteria</taxon>
        <taxon>Pseudomonadati</taxon>
        <taxon>Pseudomonadota</taxon>
        <taxon>Gammaproteobacteria</taxon>
        <taxon>Oceanospirillales</taxon>
        <taxon>Halomonadaceae</taxon>
        <taxon>Halomonas</taxon>
    </lineage>
</organism>
<keyword evidence="1" id="KW-0378">Hydrolase</keyword>
<dbReference type="AlphaFoldDB" id="A0A2A2ENI1"/>
<dbReference type="InterPro" id="IPR050266">
    <property type="entry name" value="AB_hydrolase_sf"/>
</dbReference>
<dbReference type="GO" id="GO:0016020">
    <property type="term" value="C:membrane"/>
    <property type="evidence" value="ECO:0007669"/>
    <property type="project" value="TreeGrafter"/>
</dbReference>
<feature type="domain" description="AB hydrolase-1" evidence="3">
    <location>
        <begin position="66"/>
        <end position="178"/>
    </location>
</feature>
<dbReference type="PANTHER" id="PTHR43798">
    <property type="entry name" value="MONOACYLGLYCEROL LIPASE"/>
    <property type="match status" value="1"/>
</dbReference>
<dbReference type="PANTHER" id="PTHR43798:SF31">
    <property type="entry name" value="AB HYDROLASE SUPERFAMILY PROTEIN YCLE"/>
    <property type="match status" value="1"/>
</dbReference>
<evidence type="ECO:0000256" key="1">
    <source>
        <dbReference type="ARBA" id="ARBA00022801"/>
    </source>
</evidence>
<accession>A0A2A2ENI1</accession>
<evidence type="ECO:0000313" key="5">
    <source>
        <dbReference type="Proteomes" id="UP000217771"/>
    </source>
</evidence>
<evidence type="ECO:0000256" key="2">
    <source>
        <dbReference type="SAM" id="Phobius"/>
    </source>
</evidence>
<dbReference type="InterPro" id="IPR000073">
    <property type="entry name" value="AB_hydrolase_1"/>
</dbReference>
<dbReference type="Proteomes" id="UP000217771">
    <property type="component" value="Unassembled WGS sequence"/>
</dbReference>
<keyword evidence="2" id="KW-1133">Transmembrane helix</keyword>
<proteinExistence type="predicted"/>
<evidence type="ECO:0000313" key="4">
    <source>
        <dbReference type="EMBL" id="PAU73935.1"/>
    </source>
</evidence>
<keyword evidence="2" id="KW-0472">Membrane</keyword>
<gene>
    <name evidence="4" type="ORF">CK498_25110</name>
</gene>
<feature type="transmembrane region" description="Helical" evidence="2">
    <location>
        <begin position="20"/>
        <end position="39"/>
    </location>
</feature>
<dbReference type="SUPFAM" id="SSF53474">
    <property type="entry name" value="alpha/beta-Hydrolases"/>
    <property type="match status" value="1"/>
</dbReference>
<protein>
    <recommendedName>
        <fullName evidence="3">AB hydrolase-1 domain-containing protein</fullName>
    </recommendedName>
</protein>
<dbReference type="OrthoDB" id="7055710at2"/>